<reference evidence="1" key="1">
    <citation type="journal article" date="2015" name="Nature">
        <title>Complex archaea that bridge the gap between prokaryotes and eukaryotes.</title>
        <authorList>
            <person name="Spang A."/>
            <person name="Saw J.H."/>
            <person name="Jorgensen S.L."/>
            <person name="Zaremba-Niedzwiedzka K."/>
            <person name="Martijn J."/>
            <person name="Lind A.E."/>
            <person name="van Eijk R."/>
            <person name="Schleper C."/>
            <person name="Guy L."/>
            <person name="Ettema T.J."/>
        </authorList>
    </citation>
    <scope>NUCLEOTIDE SEQUENCE</scope>
</reference>
<organism evidence="1">
    <name type="scientific">marine sediment metagenome</name>
    <dbReference type="NCBI Taxonomy" id="412755"/>
    <lineage>
        <taxon>unclassified sequences</taxon>
        <taxon>metagenomes</taxon>
        <taxon>ecological metagenomes</taxon>
    </lineage>
</organism>
<dbReference type="EMBL" id="LAZR01006973">
    <property type="protein sequence ID" value="KKM88320.1"/>
    <property type="molecule type" value="Genomic_DNA"/>
</dbReference>
<proteinExistence type="predicted"/>
<protein>
    <submittedName>
        <fullName evidence="1">Uncharacterized protein</fullName>
    </submittedName>
</protein>
<name>A0A0F9NHP2_9ZZZZ</name>
<sequence>MAVRNFWIDTRIDGRKTDLSSGPRSRDGGFLQTIYMRDRGSILAAVSIRAYTHSDGTLTVEISAPRDSEHVRVTTLSHGLIINTDRD</sequence>
<evidence type="ECO:0000313" key="1">
    <source>
        <dbReference type="EMBL" id="KKM88320.1"/>
    </source>
</evidence>
<gene>
    <name evidence="1" type="ORF">LCGC14_1259900</name>
</gene>
<accession>A0A0F9NHP2</accession>
<dbReference type="AlphaFoldDB" id="A0A0F9NHP2"/>
<comment type="caution">
    <text evidence="1">The sequence shown here is derived from an EMBL/GenBank/DDBJ whole genome shotgun (WGS) entry which is preliminary data.</text>
</comment>